<evidence type="ECO:0000259" key="2">
    <source>
        <dbReference type="Pfam" id="PF13514"/>
    </source>
</evidence>
<dbReference type="OrthoDB" id="9764467at2"/>
<feature type="coiled-coil region" evidence="1">
    <location>
        <begin position="652"/>
        <end position="715"/>
    </location>
</feature>
<dbReference type="EMBL" id="QDDR01000001">
    <property type="protein sequence ID" value="PVE49096.1"/>
    <property type="molecule type" value="Genomic_DNA"/>
</dbReference>
<dbReference type="PANTHER" id="PTHR41259:SF1">
    <property type="entry name" value="DOUBLE-STRAND BREAK REPAIR RAD50 ATPASE, PUTATIVE-RELATED"/>
    <property type="match status" value="1"/>
</dbReference>
<gene>
    <name evidence="3" type="ORF">DDE23_01435</name>
</gene>
<protein>
    <submittedName>
        <fullName evidence="3">Chromosome segregation protein SMC</fullName>
    </submittedName>
</protein>
<dbReference type="PANTHER" id="PTHR41259">
    <property type="entry name" value="DOUBLE-STRAND BREAK REPAIR RAD50 ATPASE, PUTATIVE-RELATED"/>
    <property type="match status" value="1"/>
</dbReference>
<keyword evidence="1" id="KW-0175">Coiled coil</keyword>
<feature type="domain" description="YhaN AAA" evidence="2">
    <location>
        <begin position="1"/>
        <end position="206"/>
    </location>
</feature>
<dbReference type="InterPro" id="IPR027417">
    <property type="entry name" value="P-loop_NTPase"/>
</dbReference>
<proteinExistence type="predicted"/>
<dbReference type="Gene3D" id="3.40.50.300">
    <property type="entry name" value="P-loop containing nucleotide triphosphate hydrolases"/>
    <property type="match status" value="2"/>
</dbReference>
<organism evidence="3 4">
    <name type="scientific">Pararhodobacter aggregans</name>
    <dbReference type="NCBI Taxonomy" id="404875"/>
    <lineage>
        <taxon>Bacteria</taxon>
        <taxon>Pseudomonadati</taxon>
        <taxon>Pseudomonadota</taxon>
        <taxon>Alphaproteobacteria</taxon>
        <taxon>Rhodobacterales</taxon>
        <taxon>Paracoccaceae</taxon>
        <taxon>Pararhodobacter</taxon>
    </lineage>
</organism>
<sequence length="1129" mass="120158">MRLDRLDLTRYGRFTDRSLSFEPPAPGQPDLHVLYGPNEAGKSTLFSAWLDFLFGIPLRTRYDFRHAGPSLQIGAALSHAGGALDLKRLKRNAGSLLDRYDAPVPEAVLQGALGGLSREGYSAMFSLDDETLEQGGDSILASRGDLGEMLFSASAGLSGLAPQLEGLRAGLDDFHRSGKRSGGLVEAKRALTELERQRRAVEVSASALQKLAREAEAAEQAWQAARGQAEAAQAALDRLQQVAQTLPLLARRARLAAQLEPLAALPEATADDEALAAKIEAGQRDIGARIADRAERCKGLRDQRDALPQDAAVLAAAPAIEAAEALRAEHDAALKDLPRREDEAAEARARIRGLLAQLGQPGAEPGSLCLPEAALSTLRGLLARRSGLQGAVQSSAAETARAQALLDSERAATDDPGPAEEEAALAALLTRLRAQDPAEALTRAERACAEARGRADEGLAALAPWRGTGAALAAQDVPGARHLDDWGRSAEAARQARADAGRDLAALAAQIDRMDAEAATRAAGQGGLTLADAAKARSRREALWAAHRADLTAASADDFEAALREDDRISAALADSLAEGRRAARHQAERAALVGRQQAAEAALAEAEAALADAEKAVERAASALGLPGADLAALRLFLDRREQALAVLRVLQAAEADVTRATEARRAAAQTLAGMLGRPADEDFEALLARAVARTEAAERRREARRRLATLTADLGARQQAGAEAQAALDAWRAKWAKASRDTLLAARGEDDAGLGTLLDLLDRLGAEHRAAEALDDRIAKMQANRQRFQNAKALVLTALGAEAGTPWSAVQHRLRQAQDAARDRDLLDRQLAQEQRQDGVDRHALAARDAEAERLGAALGWTPAEGPLAAHVARCRMATGLRQDLAALEAELQDRPLPQEGEDEESVKAAIGDLRAELDVLRHDTEARLKEHLEARGRLDAVGGDDALARIIAERETLLLDLRERAEAHLARRFGLIAFEAGLRRYRDHHRSGMLARASDAFAALSCGAYQGLAAQPDGKSEVLVALPAGGGAKLAADLSKGTRFQLYLALRIAGYHEMAQSRPTVPFIADDIMETFDDARSAAAFGLLAEMSLVGQVIYLTHHRHLCDIARAVCPGVKVTDLSAPS</sequence>
<name>A0A2T7UWZ1_9RHOB</name>
<feature type="coiled-coil region" evidence="1">
    <location>
        <begin position="597"/>
        <end position="624"/>
    </location>
</feature>
<keyword evidence="4" id="KW-1185">Reference proteome</keyword>
<dbReference type="AlphaFoldDB" id="A0A2T7UWZ1"/>
<reference evidence="3 4" key="1">
    <citation type="journal article" date="2011" name="Syst. Appl. Microbiol.">
        <title>Defluviimonas denitrificans gen. nov., sp. nov., and Pararhodobacter aggregans gen. nov., sp. nov., non-phototrophic Rhodobacteraceae from the biofilter of a marine aquaculture.</title>
        <authorList>
            <person name="Foesel B.U."/>
            <person name="Drake H.L."/>
            <person name="Schramm A."/>
        </authorList>
    </citation>
    <scope>NUCLEOTIDE SEQUENCE [LARGE SCALE GENOMIC DNA]</scope>
    <source>
        <strain evidence="3 4">D1-19</strain>
    </source>
</reference>
<dbReference type="Proteomes" id="UP000244810">
    <property type="component" value="Unassembled WGS sequence"/>
</dbReference>
<comment type="caution">
    <text evidence="3">The sequence shown here is derived from an EMBL/GenBank/DDBJ whole genome shotgun (WGS) entry which is preliminary data.</text>
</comment>
<accession>A0A2T7UWZ1</accession>
<dbReference type="SUPFAM" id="SSF52540">
    <property type="entry name" value="P-loop containing nucleoside triphosphate hydrolases"/>
    <property type="match status" value="1"/>
</dbReference>
<evidence type="ECO:0000256" key="1">
    <source>
        <dbReference type="SAM" id="Coils"/>
    </source>
</evidence>
<dbReference type="RefSeq" id="WP_107749599.1">
    <property type="nucleotide sequence ID" value="NZ_QBKF01000001.1"/>
</dbReference>
<dbReference type="Pfam" id="PF13514">
    <property type="entry name" value="AAA_27"/>
    <property type="match status" value="1"/>
</dbReference>
<dbReference type="InterPro" id="IPR038734">
    <property type="entry name" value="YhaN_AAA"/>
</dbReference>
<evidence type="ECO:0000313" key="4">
    <source>
        <dbReference type="Proteomes" id="UP000244810"/>
    </source>
</evidence>
<feature type="coiled-coil region" evidence="1">
    <location>
        <begin position="184"/>
        <end position="228"/>
    </location>
</feature>
<evidence type="ECO:0000313" key="3">
    <source>
        <dbReference type="EMBL" id="PVE49096.1"/>
    </source>
</evidence>